<comment type="caution">
    <text evidence="3">The sequence shown here is derived from an EMBL/GenBank/DDBJ whole genome shotgun (WGS) entry which is preliminary data.</text>
</comment>
<evidence type="ECO:0000256" key="2">
    <source>
        <dbReference type="SAM" id="Phobius"/>
    </source>
</evidence>
<dbReference type="PANTHER" id="PTHR37544">
    <property type="entry name" value="SPRAY-RELATED"/>
    <property type="match status" value="1"/>
</dbReference>
<feature type="transmembrane region" description="Helical" evidence="2">
    <location>
        <begin position="729"/>
        <end position="747"/>
    </location>
</feature>
<feature type="transmembrane region" description="Helical" evidence="2">
    <location>
        <begin position="607"/>
        <end position="629"/>
    </location>
</feature>
<keyword evidence="2" id="KW-0812">Transmembrane</keyword>
<protein>
    <submittedName>
        <fullName evidence="3">Uncharacterized protein</fullName>
    </submittedName>
</protein>
<feature type="transmembrane region" description="Helical" evidence="2">
    <location>
        <begin position="138"/>
        <end position="157"/>
    </location>
</feature>
<proteinExistence type="predicted"/>
<feature type="transmembrane region" description="Helical" evidence="2">
    <location>
        <begin position="835"/>
        <end position="858"/>
    </location>
</feature>
<feature type="compositionally biased region" description="Polar residues" evidence="1">
    <location>
        <begin position="84"/>
        <end position="95"/>
    </location>
</feature>
<keyword evidence="2" id="KW-1133">Transmembrane helix</keyword>
<reference evidence="3 4" key="1">
    <citation type="journal article" date="2016" name="Front. Microbiol.">
        <title>Genome and transcriptome sequences reveal the specific parasitism of the nematophagous Purpureocillium lilacinum 36-1.</title>
        <authorList>
            <person name="Xie J."/>
            <person name="Li S."/>
            <person name="Mo C."/>
            <person name="Xiao X."/>
            <person name="Peng D."/>
            <person name="Wang G."/>
            <person name="Xiao Y."/>
        </authorList>
    </citation>
    <scope>NUCLEOTIDE SEQUENCE [LARGE SCALE GENOMIC DNA]</scope>
    <source>
        <strain evidence="3 4">36-1</strain>
    </source>
</reference>
<dbReference type="Proteomes" id="UP000245956">
    <property type="component" value="Unassembled WGS sequence"/>
</dbReference>
<evidence type="ECO:0000313" key="4">
    <source>
        <dbReference type="Proteomes" id="UP000245956"/>
    </source>
</evidence>
<feature type="region of interest" description="Disordered" evidence="1">
    <location>
        <begin position="75"/>
        <end position="107"/>
    </location>
</feature>
<feature type="transmembrane region" description="Helical" evidence="2">
    <location>
        <begin position="1191"/>
        <end position="1212"/>
    </location>
</feature>
<gene>
    <name evidence="3" type="ORF">PCL_00763</name>
</gene>
<dbReference type="Pfam" id="PF11915">
    <property type="entry name" value="DUF3433"/>
    <property type="match status" value="2"/>
</dbReference>
<feature type="transmembrane region" description="Helical" evidence="2">
    <location>
        <begin position="177"/>
        <end position="201"/>
    </location>
</feature>
<feature type="compositionally biased region" description="Basic and acidic residues" evidence="1">
    <location>
        <begin position="20"/>
        <end position="39"/>
    </location>
</feature>
<dbReference type="EMBL" id="LCWV01000011">
    <property type="protein sequence ID" value="PWI69851.1"/>
    <property type="molecule type" value="Genomic_DNA"/>
</dbReference>
<evidence type="ECO:0000313" key="3">
    <source>
        <dbReference type="EMBL" id="PWI69851.1"/>
    </source>
</evidence>
<feature type="transmembrane region" description="Helical" evidence="2">
    <location>
        <begin position="773"/>
        <end position="793"/>
    </location>
</feature>
<dbReference type="PANTHER" id="PTHR37544:SF3">
    <property type="entry name" value="SPRAY"/>
    <property type="match status" value="1"/>
</dbReference>
<dbReference type="InterPro" id="IPR021840">
    <property type="entry name" value="DUF3433"/>
</dbReference>
<keyword evidence="2" id="KW-0472">Membrane</keyword>
<organism evidence="3 4">
    <name type="scientific">Purpureocillium lilacinum</name>
    <name type="common">Paecilomyces lilacinus</name>
    <dbReference type="NCBI Taxonomy" id="33203"/>
    <lineage>
        <taxon>Eukaryota</taxon>
        <taxon>Fungi</taxon>
        <taxon>Dikarya</taxon>
        <taxon>Ascomycota</taxon>
        <taxon>Pezizomycotina</taxon>
        <taxon>Sordariomycetes</taxon>
        <taxon>Hypocreomycetidae</taxon>
        <taxon>Hypocreales</taxon>
        <taxon>Ophiocordycipitaceae</taxon>
        <taxon>Purpureocillium</taxon>
    </lineage>
</organism>
<evidence type="ECO:0000256" key="1">
    <source>
        <dbReference type="SAM" id="MobiDB-lite"/>
    </source>
</evidence>
<name>A0A2U3E5P9_PURLI</name>
<sequence>MMGDYRQGYADTTTTTTTTMHHEGEAMMDRRRHDRSPEGFTYEFRDVDLTNGEKGSEEVRSAKKRSRFCPAWLRDGDGMPHFTSPPSTSHATPRASSKHPFPSSPYFTTTQYNSHSPGLSHPLGIDQGWKPFSMTTPILLSLALLSLLVAAGIETLAQRSAARGGLALAPTQDDIPAAAMFAYQYVPNVAAAVYSLVWNWVDLDVKRMQPWFELSKADGARGEDSLLLDYPVEFLAFVPLKAAKKRHWPVFLSGTIMMLVFWVITPLQSAILGTGIALRTSPMNIVNRSQLLPVAEQAAKLGPEALMIGYSMGWLNGTPPQFTTHDYALLPFYIDDDPSPKKSAANWTATTTKLTTELTCWPAQASRRGPNTTMMDFLNGQGCNATINFDYHSTTYMMQYVGFYGSAYSSYFLAGPQTCPFNRDVVHQFLAIWAKLKTPPGPDASYNLTAMFCQSHYYKQDVRVTINAETKVADPNSFQALSERKVLSEDEFNSTAFDFLVANGMDYGAESKIRDRPFQIVVEQTPRLRSNNLSWPVDPAIGYALAGQNLSMEAYSDPKTLQMAFDRATKYLFSAAVSRLLVNTTDFSDRTATSTYPLSGILVSRSFSAAVEALLTTCAILTLALLWLCRKAPCHLRANPNSISRLNDIFRNSPRVLDAFRKLDNAGGKSLHNLFRDDNFRLSRFKGHDGYELSLEYTASKDRSSKECTSRDPEPYYDPIRPFALTRKMGIIFLVIMLSAAAVIAWLKSAETSNNGLSRPTDSFEVLQLLENYIPTAFATLVEPFWVMLNRLICVMQPFQDLWAGKARPAKSIDTTYSAIPPQLTVWRALKARHFVLVAVCLVTLAANLLGIGLGALFNENIAIVKYQQDFVPLRAPLFSNSSIDAWKSLLGSNTASTRYSDHFTAALANLTYGTPLPPWVSREYFFMPHSIADVGTRRPTDTYTVQTRGLGASFNCTPLPTLELPDKPAVALNLSCSDPRPYLVQVMREDRKSIDRPTGFGTMTSCGIPSTPWGETRCADRFMYAWGRSSSSEKGQGVIRASFAECKSHFKTAMFNVTVDAAGNVLSYNQTGDMQPYLDYEKGEAFCKNITFIADDHFTCTHSQWRNDTTADDWMSYLMSEVIGNRTFLRPNTPVPDPASLSPVLNEVYGLTFSLLLGLGWDLVFDATADKSAVTGWRHTEETKIFLDTAPLIITLAILSLNVAVAILFYARVTAFVLPRMPTSIGSILAYVAPSRAVSVATKGGPWTQNRTFSFGRYKGVDGLVHIGIELDPHVVPIDPKALRGNAGLRSRFWRRLTRRKNSSEALTTWL</sequence>
<feature type="region of interest" description="Disordered" evidence="1">
    <location>
        <begin position="1"/>
        <end position="39"/>
    </location>
</feature>
<feature type="transmembrane region" description="Helical" evidence="2">
    <location>
        <begin position="250"/>
        <end position="278"/>
    </location>
</feature>
<accession>A0A2U3E5P9</accession>